<evidence type="ECO:0000256" key="4">
    <source>
        <dbReference type="PROSITE-ProRule" id="PRU10137"/>
    </source>
</evidence>
<dbReference type="InterPro" id="IPR036162">
    <property type="entry name" value="Resolvase-like_N_sf"/>
</dbReference>
<keyword evidence="3" id="KW-0233">DNA recombination</keyword>
<dbReference type="KEGG" id="vg:80513588"/>
<dbReference type="SMART" id="SM00857">
    <property type="entry name" value="Resolvase"/>
    <property type="match status" value="1"/>
</dbReference>
<dbReference type="PANTHER" id="PTHR36172:SF1">
    <property type="entry name" value="RESOLVASE-RELATED"/>
    <property type="match status" value="1"/>
</dbReference>
<keyword evidence="7" id="KW-1185">Reference proteome</keyword>
<accession>A0A0G2Y229</accession>
<keyword evidence="2" id="KW-0238">DNA-binding</keyword>
<dbReference type="Gene3D" id="1.10.1660.10">
    <property type="match status" value="1"/>
</dbReference>
<dbReference type="PROSITE" id="PS51736">
    <property type="entry name" value="RECOMBINASES_3"/>
    <property type="match status" value="1"/>
</dbReference>
<proteinExistence type="predicted"/>
<dbReference type="PROSITE" id="PS00397">
    <property type="entry name" value="RECOMBINASES_1"/>
    <property type="match status" value="1"/>
</dbReference>
<dbReference type="InterPro" id="IPR009061">
    <property type="entry name" value="DNA-bd_dom_put_sf"/>
</dbReference>
<dbReference type="GO" id="GO:0003677">
    <property type="term" value="F:DNA binding"/>
    <property type="evidence" value="ECO:0007669"/>
    <property type="project" value="UniProtKB-KW"/>
</dbReference>
<evidence type="ECO:0000256" key="2">
    <source>
        <dbReference type="ARBA" id="ARBA00023125"/>
    </source>
</evidence>
<name>A0A0G2Y229_9VIRU</name>
<dbReference type="Proteomes" id="UP000240461">
    <property type="component" value="Segment"/>
</dbReference>
<evidence type="ECO:0000256" key="3">
    <source>
        <dbReference type="ARBA" id="ARBA00023172"/>
    </source>
</evidence>
<dbReference type="GO" id="GO:0006355">
    <property type="term" value="P:regulation of DNA-templated transcription"/>
    <property type="evidence" value="ECO:0007669"/>
    <property type="project" value="InterPro"/>
</dbReference>
<dbReference type="GO" id="GO:0015074">
    <property type="term" value="P:DNA integration"/>
    <property type="evidence" value="ECO:0007669"/>
    <property type="project" value="UniProtKB-KW"/>
</dbReference>
<evidence type="ECO:0000256" key="1">
    <source>
        <dbReference type="ARBA" id="ARBA00022908"/>
    </source>
</evidence>
<dbReference type="PANTHER" id="PTHR36172">
    <property type="match status" value="1"/>
</dbReference>
<dbReference type="SUPFAM" id="SSF46955">
    <property type="entry name" value="Putative DNA-binding domain"/>
    <property type="match status" value="1"/>
</dbReference>
<feature type="domain" description="Resolvase/invertase-type recombinase catalytic" evidence="5">
    <location>
        <begin position="59"/>
        <end position="191"/>
    </location>
</feature>
<dbReference type="SUPFAM" id="SSF53041">
    <property type="entry name" value="Resolvase-like"/>
    <property type="match status" value="1"/>
</dbReference>
<reference evidence="6 7" key="1">
    <citation type="submission" date="2014-10" db="EMBL/GenBank/DDBJ databases">
        <title>Pan-genome analysis of Brazilian lineage A amoebal mimiviruses.</title>
        <authorList>
            <person name="Assis F.L."/>
            <person name="Abrahao J.S."/>
            <person name="Kroon E.G."/>
            <person name="Dornas F.P."/>
            <person name="Andrade K.R."/>
            <person name="Borato P.V.M."/>
            <person name="Pilotto M.R."/>
            <person name="Benamar S."/>
            <person name="LaScola B."/>
            <person name="Colson P."/>
        </authorList>
    </citation>
    <scope>NUCLEOTIDE SEQUENCE [LARGE SCALE GENOMIC DNA]</scope>
    <source>
        <strain evidence="6 7">Kroon</strain>
    </source>
</reference>
<evidence type="ECO:0000313" key="7">
    <source>
        <dbReference type="Proteomes" id="UP000240461"/>
    </source>
</evidence>
<dbReference type="EMBL" id="KM982402">
    <property type="protein sequence ID" value="AKI79790.1"/>
    <property type="molecule type" value="Genomic_DNA"/>
</dbReference>
<evidence type="ECO:0000259" key="5">
    <source>
        <dbReference type="PROSITE" id="PS51736"/>
    </source>
</evidence>
<dbReference type="InterPro" id="IPR051491">
    <property type="entry name" value="Recombinase/Transposase-rel"/>
</dbReference>
<organism evidence="6 7">
    <name type="scientific">Acanthamoeba polyphaga mimivirus Kroon</name>
    <dbReference type="NCBI Taxonomy" id="3069720"/>
    <lineage>
        <taxon>Viruses</taxon>
        <taxon>Varidnaviria</taxon>
        <taxon>Bamfordvirae</taxon>
        <taxon>Nucleocytoviricota</taxon>
        <taxon>Megaviricetes</taxon>
        <taxon>Imitervirales</taxon>
        <taxon>Mimiviridae</taxon>
        <taxon>Megamimivirinae</taxon>
        <taxon>Mimivirus</taxon>
        <taxon>Mimivirus lagoaense</taxon>
    </lineage>
</organism>
<dbReference type="GO" id="GO:0000150">
    <property type="term" value="F:DNA strand exchange activity"/>
    <property type="evidence" value="ECO:0007669"/>
    <property type="project" value="InterPro"/>
</dbReference>
<evidence type="ECO:0000313" key="6">
    <source>
        <dbReference type="EMBL" id="AKI79790.1"/>
    </source>
</evidence>
<dbReference type="InterPro" id="IPR006119">
    <property type="entry name" value="Resolv_N"/>
</dbReference>
<dbReference type="Gene3D" id="1.10.287.2170">
    <property type="match status" value="1"/>
</dbReference>
<dbReference type="Pfam" id="PF00376">
    <property type="entry name" value="MerR"/>
    <property type="match status" value="1"/>
</dbReference>
<feature type="active site" description="O-(5'-phospho-DNA)-serine intermediate" evidence="4">
    <location>
        <position position="67"/>
    </location>
</feature>
<protein>
    <submittedName>
        <fullName evidence="6">Site-specific integrase-resolvase</fullName>
    </submittedName>
</protein>
<dbReference type="InterPro" id="IPR048046">
    <property type="entry name" value="Transpos_IS607"/>
</dbReference>
<dbReference type="Pfam" id="PF00239">
    <property type="entry name" value="Resolvase"/>
    <property type="match status" value="1"/>
</dbReference>
<dbReference type="InterPro" id="IPR006118">
    <property type="entry name" value="Recombinase_CS"/>
</dbReference>
<dbReference type="InterPro" id="IPR000551">
    <property type="entry name" value="MerR-type_HTH_dom"/>
</dbReference>
<dbReference type="NCBIfam" id="NF033518">
    <property type="entry name" value="transpos_IS607"/>
    <property type="match status" value="1"/>
</dbReference>
<dbReference type="Gene3D" id="3.40.50.1390">
    <property type="entry name" value="Resolvase, N-terminal catalytic domain"/>
    <property type="match status" value="1"/>
</dbReference>
<sequence>MPKYVRRKEVLEVLKVHYQTLYRMEEKGLIEVKRTNGGHRLYNLEKYLRDNGLDNKEKKGVCYCRVSSKKQIKDLNRQVEYMEKKYPDYMIIKDIGSGINMERKGLLQLIRMAIDGEISEVVVTYKDRLVRFGFELIEWIIKTYSNGQIKIIHKREEETPEEEITRDILQIMNVYVAKINGKRSGKLKAKK</sequence>
<keyword evidence="1" id="KW-0229">DNA integration</keyword>